<dbReference type="InterPro" id="IPR011146">
    <property type="entry name" value="HIT-like"/>
</dbReference>
<evidence type="ECO:0000313" key="4">
    <source>
        <dbReference type="Proteomes" id="UP000633365"/>
    </source>
</evidence>
<feature type="short sequence motif" description="Histidine triad motif" evidence="1">
    <location>
        <begin position="95"/>
        <end position="99"/>
    </location>
</feature>
<dbReference type="SUPFAM" id="SSF54197">
    <property type="entry name" value="HIT-like"/>
    <property type="match status" value="1"/>
</dbReference>
<dbReference type="InterPro" id="IPR036265">
    <property type="entry name" value="HIT-like_sf"/>
</dbReference>
<evidence type="ECO:0000259" key="2">
    <source>
        <dbReference type="PROSITE" id="PS51084"/>
    </source>
</evidence>
<evidence type="ECO:0000256" key="1">
    <source>
        <dbReference type="PROSITE-ProRule" id="PRU00464"/>
    </source>
</evidence>
<organism evidence="3 4">
    <name type="scientific">Ruminococcus difficilis</name>
    <dbReference type="NCBI Taxonomy" id="2763069"/>
    <lineage>
        <taxon>Bacteria</taxon>
        <taxon>Bacillati</taxon>
        <taxon>Bacillota</taxon>
        <taxon>Clostridia</taxon>
        <taxon>Eubacteriales</taxon>
        <taxon>Oscillospiraceae</taxon>
        <taxon>Ruminococcus</taxon>
    </lineage>
</organism>
<name>A0A934WQH3_9FIRM</name>
<protein>
    <submittedName>
        <fullName evidence="3">HIT family protein</fullName>
    </submittedName>
</protein>
<dbReference type="Proteomes" id="UP000633365">
    <property type="component" value="Unassembled WGS sequence"/>
</dbReference>
<dbReference type="PROSITE" id="PS51084">
    <property type="entry name" value="HIT_2"/>
    <property type="match status" value="1"/>
</dbReference>
<dbReference type="AlphaFoldDB" id="A0A934WQH3"/>
<reference evidence="3" key="1">
    <citation type="submission" date="2021-01" db="EMBL/GenBank/DDBJ databases">
        <title>Genome public.</title>
        <authorList>
            <person name="Liu C."/>
            <person name="Sun Q."/>
        </authorList>
    </citation>
    <scope>NUCLEOTIDE SEQUENCE</scope>
    <source>
        <strain evidence="3">M6</strain>
    </source>
</reference>
<sequence>MCLICDRIEMIKRGENPYFVRELKTGYVVIGDHQHFRGYTLFLYKEHGDKTELFHLDKAERALFLEEMTIVAQAAAKTFGAEKMNYELLGMGDAHLHWHLTPRVSGDLGSYGNHGKGPVWWYPMEKMYSDETRPNPDELQNMKRLLSAALDEILTEGTQ</sequence>
<dbReference type="GO" id="GO:0003824">
    <property type="term" value="F:catalytic activity"/>
    <property type="evidence" value="ECO:0007669"/>
    <property type="project" value="InterPro"/>
</dbReference>
<comment type="caution">
    <text evidence="3">The sequence shown here is derived from an EMBL/GenBank/DDBJ whole genome shotgun (WGS) entry which is preliminary data.</text>
</comment>
<keyword evidence="4" id="KW-1185">Reference proteome</keyword>
<dbReference type="Gene3D" id="3.30.428.10">
    <property type="entry name" value="HIT-like"/>
    <property type="match status" value="1"/>
</dbReference>
<dbReference type="EMBL" id="JAEQMG010000042">
    <property type="protein sequence ID" value="MBK6087893.1"/>
    <property type="molecule type" value="Genomic_DNA"/>
</dbReference>
<feature type="domain" description="HIT" evidence="2">
    <location>
        <begin position="7"/>
        <end position="110"/>
    </location>
</feature>
<accession>A0A934WQH3</accession>
<evidence type="ECO:0000313" key="3">
    <source>
        <dbReference type="EMBL" id="MBK6087893.1"/>
    </source>
</evidence>
<gene>
    <name evidence="3" type="ORF">JKK62_04375</name>
</gene>
<proteinExistence type="predicted"/>